<dbReference type="Pfam" id="PF09820">
    <property type="entry name" value="AAA-ATPase_like"/>
    <property type="match status" value="1"/>
</dbReference>
<feature type="non-terminal residue" evidence="2">
    <location>
        <position position="81"/>
    </location>
</feature>
<comment type="caution">
    <text evidence="2">The sequence shown here is derived from an EMBL/GenBank/DDBJ whole genome shotgun (WGS) entry which is preliminary data.</text>
</comment>
<dbReference type="Proteomes" id="UP000435985">
    <property type="component" value="Unassembled WGS sequence"/>
</dbReference>
<organism evidence="2 3">
    <name type="scientific">Bacteroides ovatus</name>
    <dbReference type="NCBI Taxonomy" id="28116"/>
    <lineage>
        <taxon>Bacteria</taxon>
        <taxon>Pseudomonadati</taxon>
        <taxon>Bacteroidota</taxon>
        <taxon>Bacteroidia</taxon>
        <taxon>Bacteroidales</taxon>
        <taxon>Bacteroidaceae</taxon>
        <taxon>Bacteroides</taxon>
    </lineage>
</organism>
<dbReference type="InterPro" id="IPR018631">
    <property type="entry name" value="AAA-ATPase-like_dom"/>
</dbReference>
<accession>A0A642C5K0</accession>
<name>A0A642C5K0_BACOV</name>
<feature type="domain" description="AAA-ATPase-like" evidence="1">
    <location>
        <begin position="9"/>
        <end position="80"/>
    </location>
</feature>
<gene>
    <name evidence="2" type="ORF">F3B98_28625</name>
</gene>
<evidence type="ECO:0000259" key="1">
    <source>
        <dbReference type="Pfam" id="PF09820"/>
    </source>
</evidence>
<reference evidence="2 3" key="1">
    <citation type="journal article" date="2019" name="Nat. Med.">
        <title>A library of human gut bacterial isolates paired with longitudinal multiomics data enables mechanistic microbiome research.</title>
        <authorList>
            <person name="Poyet M."/>
            <person name="Groussin M."/>
            <person name="Gibbons S.M."/>
            <person name="Avila-Pacheco J."/>
            <person name="Jiang X."/>
            <person name="Kearney S.M."/>
            <person name="Perrotta A.R."/>
            <person name="Berdy B."/>
            <person name="Zhao S."/>
            <person name="Lieberman T.D."/>
            <person name="Swanson P.K."/>
            <person name="Smith M."/>
            <person name="Roesemann S."/>
            <person name="Alexander J.E."/>
            <person name="Rich S.A."/>
            <person name="Livny J."/>
            <person name="Vlamakis H."/>
            <person name="Clish C."/>
            <person name="Bullock K."/>
            <person name="Deik A."/>
            <person name="Scott J."/>
            <person name="Pierce K.A."/>
            <person name="Xavier R.J."/>
            <person name="Alm E.J."/>
        </authorList>
    </citation>
    <scope>NUCLEOTIDE SEQUENCE [LARGE SCALE GENOMIC DNA]</scope>
    <source>
        <strain evidence="2 3">BIOML-A14</strain>
    </source>
</reference>
<dbReference type="PANTHER" id="PTHR34825:SF1">
    <property type="entry name" value="AAA-ATPASE-LIKE DOMAIN-CONTAINING PROTEIN"/>
    <property type="match status" value="1"/>
</dbReference>
<dbReference type="AlphaFoldDB" id="A0A642C5K0"/>
<dbReference type="EMBL" id="VWFO01000232">
    <property type="protein sequence ID" value="KAA4658684.1"/>
    <property type="molecule type" value="Genomic_DNA"/>
</dbReference>
<protein>
    <submittedName>
        <fullName evidence="2">AAA family ATPase</fullName>
    </submittedName>
</protein>
<dbReference type="PANTHER" id="PTHR34825">
    <property type="entry name" value="CONSERVED PROTEIN, WITH A WEAK D-GALACTARATE DEHYDRATASE/ALTRONATE HYDROLASE DOMAIN"/>
    <property type="match status" value="1"/>
</dbReference>
<sequence>MDERFRRYPIGIQNFEDLRNNGYVYVDKTELIYRLTNTNKVYFLSRPRRFGKSLLVSTLEAYFSGKKDLFNGLAMETLEKE</sequence>
<evidence type="ECO:0000313" key="3">
    <source>
        <dbReference type="Proteomes" id="UP000435985"/>
    </source>
</evidence>
<evidence type="ECO:0000313" key="2">
    <source>
        <dbReference type="EMBL" id="KAA4658684.1"/>
    </source>
</evidence>
<proteinExistence type="predicted"/>